<organism evidence="2 3">
    <name type="scientific">Rhynchophorus ferrugineus</name>
    <name type="common">Red palm weevil</name>
    <name type="synonym">Curculio ferrugineus</name>
    <dbReference type="NCBI Taxonomy" id="354439"/>
    <lineage>
        <taxon>Eukaryota</taxon>
        <taxon>Metazoa</taxon>
        <taxon>Ecdysozoa</taxon>
        <taxon>Arthropoda</taxon>
        <taxon>Hexapoda</taxon>
        <taxon>Insecta</taxon>
        <taxon>Pterygota</taxon>
        <taxon>Neoptera</taxon>
        <taxon>Endopterygota</taxon>
        <taxon>Coleoptera</taxon>
        <taxon>Polyphaga</taxon>
        <taxon>Cucujiformia</taxon>
        <taxon>Curculionidae</taxon>
        <taxon>Dryophthorinae</taxon>
        <taxon>Rhynchophorus</taxon>
    </lineage>
</organism>
<dbReference type="AlphaFoldDB" id="A0A834MA23"/>
<gene>
    <name evidence="2" type="ORF">GWI33_016685</name>
</gene>
<feature type="region of interest" description="Disordered" evidence="1">
    <location>
        <begin position="29"/>
        <end position="68"/>
    </location>
</feature>
<reference evidence="2" key="1">
    <citation type="submission" date="2020-08" db="EMBL/GenBank/DDBJ databases">
        <title>Genome sequencing and assembly of the red palm weevil Rhynchophorus ferrugineus.</title>
        <authorList>
            <person name="Dias G.B."/>
            <person name="Bergman C.M."/>
            <person name="Manee M."/>
        </authorList>
    </citation>
    <scope>NUCLEOTIDE SEQUENCE</scope>
    <source>
        <strain evidence="2">AA-2017</strain>
        <tissue evidence="2">Whole larva</tissue>
    </source>
</reference>
<comment type="caution">
    <text evidence="2">The sequence shown here is derived from an EMBL/GenBank/DDBJ whole genome shotgun (WGS) entry which is preliminary data.</text>
</comment>
<dbReference type="Proteomes" id="UP000625711">
    <property type="component" value="Unassembled WGS sequence"/>
</dbReference>
<proteinExistence type="predicted"/>
<protein>
    <submittedName>
        <fullName evidence="2">Uncharacterized protein</fullName>
    </submittedName>
</protein>
<feature type="compositionally biased region" description="Basic and acidic residues" evidence="1">
    <location>
        <begin position="29"/>
        <end position="38"/>
    </location>
</feature>
<evidence type="ECO:0000256" key="1">
    <source>
        <dbReference type="SAM" id="MobiDB-lite"/>
    </source>
</evidence>
<keyword evidence="3" id="KW-1185">Reference proteome</keyword>
<evidence type="ECO:0000313" key="2">
    <source>
        <dbReference type="EMBL" id="KAF7270359.1"/>
    </source>
</evidence>
<sequence length="68" mass="7657">MVRDYQTRFFCAPLGLDKVPVVSERLVRKNKLSEDRAQKRAKSGTRGGVLGRTETTDAGKKATRETKF</sequence>
<feature type="compositionally biased region" description="Basic and acidic residues" evidence="1">
    <location>
        <begin position="54"/>
        <end position="68"/>
    </location>
</feature>
<accession>A0A834MA23</accession>
<name>A0A834MA23_RHYFE</name>
<evidence type="ECO:0000313" key="3">
    <source>
        <dbReference type="Proteomes" id="UP000625711"/>
    </source>
</evidence>
<dbReference type="EMBL" id="JAACXV010014111">
    <property type="protein sequence ID" value="KAF7270359.1"/>
    <property type="molecule type" value="Genomic_DNA"/>
</dbReference>